<dbReference type="PANTHER" id="PTHR46289">
    <property type="entry name" value="52 KDA REPRESSOR OF THE INHIBITOR OF THE PROTEIN KINASE-LIKE PROTEIN-RELATED"/>
    <property type="match status" value="1"/>
</dbReference>
<dbReference type="Proteomes" id="UP000478052">
    <property type="component" value="Unassembled WGS sequence"/>
</dbReference>
<sequence length="221" mass="25151">DRYKTEVYFIVLDAIIMSISMRFDQSREILKDLCLLSPQRILKYSNGINKTLPEDAFNEIEDWLPGITINDLKNEYLTLSSSLKGLLDSCPSLPKQLHKNISKEQNECSESSTDGEGEENTSITSQQILKVLSNYNLSQTFPNLYLAYKGLLTIPASSASAERAFSKVKLIKTRLRSTIGQDRLESLMILSCERDININYEEAINMYAMSSDLLRDKLIFK</sequence>
<evidence type="ECO:0000313" key="3">
    <source>
        <dbReference type="Proteomes" id="UP000478052"/>
    </source>
</evidence>
<dbReference type="EMBL" id="VUJU01013082">
    <property type="protein sequence ID" value="KAF0705973.1"/>
    <property type="molecule type" value="Genomic_DNA"/>
</dbReference>
<dbReference type="InterPro" id="IPR008906">
    <property type="entry name" value="HATC_C_dom"/>
</dbReference>
<dbReference type="AlphaFoldDB" id="A0A6G0VQP9"/>
<feature type="non-terminal residue" evidence="2">
    <location>
        <position position="1"/>
    </location>
</feature>
<evidence type="ECO:0000259" key="1">
    <source>
        <dbReference type="Pfam" id="PF05699"/>
    </source>
</evidence>
<dbReference type="GO" id="GO:0046983">
    <property type="term" value="F:protein dimerization activity"/>
    <property type="evidence" value="ECO:0007669"/>
    <property type="project" value="InterPro"/>
</dbReference>
<dbReference type="SUPFAM" id="SSF53098">
    <property type="entry name" value="Ribonuclease H-like"/>
    <property type="match status" value="1"/>
</dbReference>
<evidence type="ECO:0000313" key="2">
    <source>
        <dbReference type="EMBL" id="KAF0705973.1"/>
    </source>
</evidence>
<organism evidence="2 3">
    <name type="scientific">Aphis craccivora</name>
    <name type="common">Cowpea aphid</name>
    <dbReference type="NCBI Taxonomy" id="307492"/>
    <lineage>
        <taxon>Eukaryota</taxon>
        <taxon>Metazoa</taxon>
        <taxon>Ecdysozoa</taxon>
        <taxon>Arthropoda</taxon>
        <taxon>Hexapoda</taxon>
        <taxon>Insecta</taxon>
        <taxon>Pterygota</taxon>
        <taxon>Neoptera</taxon>
        <taxon>Paraneoptera</taxon>
        <taxon>Hemiptera</taxon>
        <taxon>Sternorrhyncha</taxon>
        <taxon>Aphidomorpha</taxon>
        <taxon>Aphidoidea</taxon>
        <taxon>Aphididae</taxon>
        <taxon>Aphidini</taxon>
        <taxon>Aphis</taxon>
        <taxon>Aphis</taxon>
    </lineage>
</organism>
<dbReference type="OrthoDB" id="6591593at2759"/>
<gene>
    <name evidence="2" type="ORF">FWK35_00037926</name>
</gene>
<dbReference type="Pfam" id="PF05699">
    <property type="entry name" value="Dimer_Tnp_hAT"/>
    <property type="match status" value="1"/>
</dbReference>
<keyword evidence="3" id="KW-1185">Reference proteome</keyword>
<proteinExistence type="predicted"/>
<accession>A0A6G0VQP9</accession>
<reference evidence="2 3" key="1">
    <citation type="submission" date="2019-08" db="EMBL/GenBank/DDBJ databases">
        <title>Whole genome of Aphis craccivora.</title>
        <authorList>
            <person name="Voronova N.V."/>
            <person name="Shulinski R.S."/>
            <person name="Bandarenka Y.V."/>
            <person name="Zhorov D.G."/>
            <person name="Warner D."/>
        </authorList>
    </citation>
    <scope>NUCLEOTIDE SEQUENCE [LARGE SCALE GENOMIC DNA]</scope>
    <source>
        <strain evidence="2">180601</strain>
        <tissue evidence="2">Whole Body</tissue>
    </source>
</reference>
<protein>
    <submittedName>
        <fullName evidence="2">Zinc finger MYM-type protein 1-like</fullName>
    </submittedName>
</protein>
<name>A0A6G0VQP9_APHCR</name>
<comment type="caution">
    <text evidence="2">The sequence shown here is derived from an EMBL/GenBank/DDBJ whole genome shotgun (WGS) entry which is preliminary data.</text>
</comment>
<dbReference type="InterPro" id="IPR052958">
    <property type="entry name" value="IFN-induced_PKR_regulator"/>
</dbReference>
<feature type="domain" description="HAT C-terminal dimerisation" evidence="1">
    <location>
        <begin position="128"/>
        <end position="190"/>
    </location>
</feature>
<dbReference type="InterPro" id="IPR012337">
    <property type="entry name" value="RNaseH-like_sf"/>
</dbReference>
<dbReference type="PANTHER" id="PTHR46289:SF19">
    <property type="entry name" value="ZINC FINGER MYM-TYPE CONTAINING 1"/>
    <property type="match status" value="1"/>
</dbReference>